<feature type="chain" id="PRO_5043627935" description="DUF243 domain-containing protein" evidence="2">
    <location>
        <begin position="19"/>
        <end position="319"/>
    </location>
</feature>
<feature type="domain" description="DUF243" evidence="3">
    <location>
        <begin position="125"/>
        <end position="228"/>
    </location>
</feature>
<dbReference type="EMBL" id="AP029263">
    <property type="protein sequence ID" value="BFF92112.1"/>
    <property type="molecule type" value="Genomic_DNA"/>
</dbReference>
<accession>A0AAU9F8W0</accession>
<evidence type="ECO:0000313" key="4">
    <source>
        <dbReference type="EMBL" id="BFF92112.1"/>
    </source>
</evidence>
<feature type="region of interest" description="Disordered" evidence="1">
    <location>
        <begin position="54"/>
        <end position="121"/>
    </location>
</feature>
<feature type="signal peptide" evidence="2">
    <location>
        <begin position="1"/>
        <end position="18"/>
    </location>
</feature>
<organism evidence="4 5">
    <name type="scientific">Drosophila madeirensis</name>
    <name type="common">Fruit fly</name>
    <dbReference type="NCBI Taxonomy" id="30013"/>
    <lineage>
        <taxon>Eukaryota</taxon>
        <taxon>Metazoa</taxon>
        <taxon>Ecdysozoa</taxon>
        <taxon>Arthropoda</taxon>
        <taxon>Hexapoda</taxon>
        <taxon>Insecta</taxon>
        <taxon>Pterygota</taxon>
        <taxon>Neoptera</taxon>
        <taxon>Endopterygota</taxon>
        <taxon>Diptera</taxon>
        <taxon>Brachycera</taxon>
        <taxon>Muscomorpha</taxon>
        <taxon>Ephydroidea</taxon>
        <taxon>Drosophilidae</taxon>
        <taxon>Drosophila</taxon>
        <taxon>Sophophora</taxon>
    </lineage>
</organism>
<feature type="compositionally biased region" description="Polar residues" evidence="1">
    <location>
        <begin position="55"/>
        <end position="95"/>
    </location>
</feature>
<dbReference type="GO" id="GO:0062129">
    <property type="term" value="C:chitin-based extracellular matrix"/>
    <property type="evidence" value="ECO:0007669"/>
    <property type="project" value="TreeGrafter"/>
</dbReference>
<dbReference type="Pfam" id="PF03103">
    <property type="entry name" value="DUF243"/>
    <property type="match status" value="1"/>
</dbReference>
<dbReference type="GO" id="GO:0008010">
    <property type="term" value="F:structural constituent of chitin-based larval cuticle"/>
    <property type="evidence" value="ECO:0007669"/>
    <property type="project" value="TreeGrafter"/>
</dbReference>
<evidence type="ECO:0000259" key="3">
    <source>
        <dbReference type="SMART" id="SM00690"/>
    </source>
</evidence>
<dbReference type="InterPro" id="IPR004145">
    <property type="entry name" value="DUF243"/>
</dbReference>
<evidence type="ECO:0000256" key="2">
    <source>
        <dbReference type="SAM" id="SignalP"/>
    </source>
</evidence>
<proteinExistence type="predicted"/>
<dbReference type="AlphaFoldDB" id="A0AAU9F8W0"/>
<dbReference type="GO" id="GO:0040003">
    <property type="term" value="P:chitin-based cuticle development"/>
    <property type="evidence" value="ECO:0007669"/>
    <property type="project" value="TreeGrafter"/>
</dbReference>
<dbReference type="PANTHER" id="PTHR31927">
    <property type="entry name" value="FI07246P-RELATED-RELATED"/>
    <property type="match status" value="1"/>
</dbReference>
<keyword evidence="5" id="KW-1185">Reference proteome</keyword>
<name>A0AAU9F8W0_DROMD</name>
<dbReference type="PANTHER" id="PTHR31927:SF2">
    <property type="entry name" value="FI07246P-RELATED"/>
    <property type="match status" value="1"/>
</dbReference>
<evidence type="ECO:0000256" key="1">
    <source>
        <dbReference type="SAM" id="MobiDB-lite"/>
    </source>
</evidence>
<dbReference type="SMART" id="SM00690">
    <property type="entry name" value="DM5"/>
    <property type="match status" value="1"/>
</dbReference>
<sequence>MRQFSLILCFCLAAVAGADKLGYNYQPVAHSPSGLSFLPSGLASNEAPAFAAGPSFQSSELGSNDAPSFQPSGLSSFQPSGLSSFQPSGLASNEAPNFAPAPASPIDGPIGASSSGSPNYAAPQAELEKEFFTYTADEGDFYDPAASEQVSSSLNKALRVVFIKGPENRGLENAALALAKQAAQQETAIYVLNKQADIGDLANKLNAIRSGDNSNNKPEVHFVKYRTPEDAANAQKAIQGQYDQLGGSSQSTDGGVAPALNFASSAPAPVAAAPGSGISQGPFVPVGLPEATAPISSYVPPPTPGSTYLPANILRRLRF</sequence>
<dbReference type="Proteomes" id="UP001500889">
    <property type="component" value="Chromosome O"/>
</dbReference>
<reference evidence="4 5" key="1">
    <citation type="submission" date="2024-02" db="EMBL/GenBank/DDBJ databases">
        <title>A chromosome-level genome assembly of Drosophila madeirensis, a fruit fly species endemic to Madeira island.</title>
        <authorList>
            <person name="Tomihara K."/>
            <person name="Llopart A."/>
            <person name="Yamamoto D."/>
        </authorList>
    </citation>
    <scope>NUCLEOTIDE SEQUENCE [LARGE SCALE GENOMIC DNA]</scope>
    <source>
        <strain evidence="4 5">RF1</strain>
    </source>
</reference>
<protein>
    <recommendedName>
        <fullName evidence="3">DUF243 domain-containing protein</fullName>
    </recommendedName>
</protein>
<evidence type="ECO:0000313" key="5">
    <source>
        <dbReference type="Proteomes" id="UP001500889"/>
    </source>
</evidence>
<keyword evidence="2" id="KW-0732">Signal</keyword>
<gene>
    <name evidence="4" type="ORF">DMAD_10241</name>
</gene>